<dbReference type="KEGG" id="tum:CBW65_23285"/>
<dbReference type="InterPro" id="IPR023214">
    <property type="entry name" value="HAD_sf"/>
</dbReference>
<dbReference type="RefSeq" id="WP_087458944.1">
    <property type="nucleotide sequence ID" value="NZ_CP021434.1"/>
</dbReference>
<dbReference type="NCBIfam" id="TIGR01681">
    <property type="entry name" value="HAD-SF-IIIC"/>
    <property type="match status" value="1"/>
</dbReference>
<accession>A0A1Y0IUH5</accession>
<dbReference type="Gene3D" id="3.40.630.30">
    <property type="match status" value="1"/>
</dbReference>
<evidence type="ECO:0008006" key="3">
    <source>
        <dbReference type="Google" id="ProtNLM"/>
    </source>
</evidence>
<evidence type="ECO:0000313" key="1">
    <source>
        <dbReference type="EMBL" id="ARU63609.1"/>
    </source>
</evidence>
<dbReference type="EMBL" id="CP021434">
    <property type="protein sequence ID" value="ARU63609.1"/>
    <property type="molecule type" value="Genomic_DNA"/>
</dbReference>
<dbReference type="NCBIfam" id="TIGR01686">
    <property type="entry name" value="FkbH"/>
    <property type="match status" value="1"/>
</dbReference>
<proteinExistence type="predicted"/>
<dbReference type="Gene3D" id="3.40.50.1000">
    <property type="entry name" value="HAD superfamily/HAD-like"/>
    <property type="match status" value="1"/>
</dbReference>
<dbReference type="Proteomes" id="UP000195437">
    <property type="component" value="Chromosome"/>
</dbReference>
<evidence type="ECO:0000313" key="2">
    <source>
        <dbReference type="Proteomes" id="UP000195437"/>
    </source>
</evidence>
<dbReference type="InterPro" id="IPR010037">
    <property type="entry name" value="FkbH_domain"/>
</dbReference>
<dbReference type="InterPro" id="IPR016181">
    <property type="entry name" value="Acyl_CoA_acyltransferase"/>
</dbReference>
<dbReference type="OrthoDB" id="323926at2"/>
<dbReference type="AlphaFoldDB" id="A0A1Y0IUH5"/>
<dbReference type="SUPFAM" id="SSF56784">
    <property type="entry name" value="HAD-like"/>
    <property type="match status" value="1"/>
</dbReference>
<name>A0A1Y0IUH5_9BACL</name>
<gene>
    <name evidence="1" type="ORF">CBW65_23285</name>
</gene>
<protein>
    <recommendedName>
        <fullName evidence="3">N-acetyltransferase domain-containing protein</fullName>
    </recommendedName>
</protein>
<organism evidence="1 2">
    <name type="scientific">Tumebacillus avium</name>
    <dbReference type="NCBI Taxonomy" id="1903704"/>
    <lineage>
        <taxon>Bacteria</taxon>
        <taxon>Bacillati</taxon>
        <taxon>Bacillota</taxon>
        <taxon>Bacilli</taxon>
        <taxon>Bacillales</taxon>
        <taxon>Alicyclobacillaceae</taxon>
        <taxon>Tumebacillus</taxon>
    </lineage>
</organism>
<dbReference type="InterPro" id="IPR036412">
    <property type="entry name" value="HAD-like_sf"/>
</dbReference>
<dbReference type="InterPro" id="IPR010033">
    <property type="entry name" value="HAD_SF_ppase_IIIC"/>
</dbReference>
<reference evidence="2" key="1">
    <citation type="submission" date="2017-05" db="EMBL/GenBank/DDBJ databases">
        <authorList>
            <person name="Sung H."/>
        </authorList>
    </citation>
    <scope>NUCLEOTIDE SEQUENCE [LARGE SCALE GENOMIC DNA]</scope>
    <source>
        <strain evidence="2">AR23208</strain>
    </source>
</reference>
<keyword evidence="2" id="KW-1185">Reference proteome</keyword>
<dbReference type="SUPFAM" id="SSF55729">
    <property type="entry name" value="Acyl-CoA N-acyltransferases (Nat)"/>
    <property type="match status" value="1"/>
</dbReference>
<sequence length="352" mass="40494">MEATQKTKKKDDKKTIKCVVWDLDNTVWDGVLLEDEHVILKGEVVDIIKELDERGILQSVASKNNHEDAMRKLEEFGIADYFLYPQINWNSKASSIEQIAKLINIGIDTFAFVDDQPFEREEVAFSHPQVLCLDALNLDGMLDLDVMIPRFITDDSKQRRKMYMADIERKRVEEDFVGPTDEFLASLDMTFTIGPATVEDLKRAEELTQRTNQLNTTGYTYNYDELDEFRKSDNHLLLIAGLNDKYGTYGKIGLALVETGEEVWKIKLLLLSCRVMSRGVGSILINHILQSAKAAGKRLQAEFLQTDRNRMMYITYKFADFKEVEKHGDLIVFENDLTRIQPFPEYVNVQIG</sequence>